<feature type="domain" description="Alpha-macroglobulin receptor-binding" evidence="10">
    <location>
        <begin position="695"/>
        <end position="779"/>
    </location>
</feature>
<dbReference type="FunFam" id="2.60.40.10:FF:000155">
    <property type="entry name" value="complement C3 isoform X1"/>
    <property type="match status" value="1"/>
</dbReference>
<dbReference type="SUPFAM" id="SSF49410">
    <property type="entry name" value="Alpha-macroglobulin receptor domain"/>
    <property type="match status" value="1"/>
</dbReference>
<keyword evidence="4" id="KW-0722">Serine protease inhibitor</keyword>
<dbReference type="FunFam" id="1.50.10.20:FF:000001">
    <property type="entry name" value="CD109 isoform 1"/>
    <property type="match status" value="1"/>
</dbReference>
<dbReference type="InterPro" id="IPR041813">
    <property type="entry name" value="A2M_TED"/>
</dbReference>
<comment type="caution">
    <text evidence="11">The sequence shown here is derived from an EMBL/GenBank/DDBJ whole genome shotgun (WGS) entry which is preliminary data.</text>
</comment>
<evidence type="ECO:0000256" key="8">
    <source>
        <dbReference type="SAM" id="MobiDB-lite"/>
    </source>
</evidence>
<dbReference type="EMBL" id="JACVVK020000101">
    <property type="protein sequence ID" value="KAK7492650.1"/>
    <property type="molecule type" value="Genomic_DNA"/>
</dbReference>
<dbReference type="Gene3D" id="2.60.40.690">
    <property type="entry name" value="Alpha-macroglobulin, receptor-binding domain"/>
    <property type="match status" value="1"/>
</dbReference>
<evidence type="ECO:0000256" key="7">
    <source>
        <dbReference type="ARBA" id="ARBA00023180"/>
    </source>
</evidence>
<evidence type="ECO:0000256" key="2">
    <source>
        <dbReference type="ARBA" id="ARBA00022690"/>
    </source>
</evidence>
<dbReference type="PROSITE" id="PS00477">
    <property type="entry name" value="ALPHA_2_MACROGLOBULIN"/>
    <property type="match status" value="1"/>
</dbReference>
<evidence type="ECO:0000256" key="1">
    <source>
        <dbReference type="ARBA" id="ARBA00010952"/>
    </source>
</evidence>
<dbReference type="InterPro" id="IPR019742">
    <property type="entry name" value="MacrogloblnA2_CS"/>
</dbReference>
<keyword evidence="12" id="KW-1185">Reference proteome</keyword>
<dbReference type="InterPro" id="IPR001599">
    <property type="entry name" value="Macroglobln_a2"/>
</dbReference>
<feature type="region of interest" description="Disordered" evidence="8">
    <location>
        <begin position="43"/>
        <end position="63"/>
    </location>
</feature>
<accession>A0ABD0KZK6</accession>
<dbReference type="Gene3D" id="2.60.120.1540">
    <property type="match status" value="1"/>
</dbReference>
<dbReference type="SMART" id="SM01361">
    <property type="entry name" value="A2M_recep"/>
    <property type="match status" value="1"/>
</dbReference>
<gene>
    <name evidence="11" type="ORF">BaRGS_00016129</name>
</gene>
<dbReference type="InterPro" id="IPR013783">
    <property type="entry name" value="Ig-like_fold"/>
</dbReference>
<keyword evidence="7" id="KW-0325">Glycoprotein</keyword>
<dbReference type="InterPro" id="IPR008930">
    <property type="entry name" value="Terpenoid_cyclase/PrenylTrfase"/>
</dbReference>
<dbReference type="InterPro" id="IPR011626">
    <property type="entry name" value="Alpha-macroglobulin_TED"/>
</dbReference>
<organism evidence="11 12">
    <name type="scientific">Batillaria attramentaria</name>
    <dbReference type="NCBI Taxonomy" id="370345"/>
    <lineage>
        <taxon>Eukaryota</taxon>
        <taxon>Metazoa</taxon>
        <taxon>Spiralia</taxon>
        <taxon>Lophotrochozoa</taxon>
        <taxon>Mollusca</taxon>
        <taxon>Gastropoda</taxon>
        <taxon>Caenogastropoda</taxon>
        <taxon>Sorbeoconcha</taxon>
        <taxon>Cerithioidea</taxon>
        <taxon>Batillariidae</taxon>
        <taxon>Batillaria</taxon>
    </lineage>
</organism>
<dbReference type="InterPro" id="IPR036595">
    <property type="entry name" value="A-macroglobulin_rcpt-bd_sf"/>
</dbReference>
<proteinExistence type="inferred from homology"/>
<dbReference type="SUPFAM" id="SSF81296">
    <property type="entry name" value="E set domains"/>
    <property type="match status" value="1"/>
</dbReference>
<evidence type="ECO:0000256" key="6">
    <source>
        <dbReference type="ARBA" id="ARBA00023157"/>
    </source>
</evidence>
<evidence type="ECO:0000256" key="3">
    <source>
        <dbReference type="ARBA" id="ARBA00022729"/>
    </source>
</evidence>
<protein>
    <submittedName>
        <fullName evidence="11">Uncharacterized protein</fullName>
    </submittedName>
</protein>
<dbReference type="PANTHER" id="PTHR11412">
    <property type="entry name" value="MACROGLOBULIN / COMPLEMENT"/>
    <property type="match status" value="1"/>
</dbReference>
<evidence type="ECO:0000259" key="9">
    <source>
        <dbReference type="SMART" id="SM01360"/>
    </source>
</evidence>
<dbReference type="SMART" id="SM01360">
    <property type="entry name" value="A2M"/>
    <property type="match status" value="1"/>
</dbReference>
<dbReference type="InterPro" id="IPR014756">
    <property type="entry name" value="Ig_E-set"/>
</dbReference>
<dbReference type="InterPro" id="IPR050473">
    <property type="entry name" value="A2M/Complement_sys"/>
</dbReference>
<dbReference type="Pfam" id="PF00207">
    <property type="entry name" value="A2M"/>
    <property type="match status" value="1"/>
</dbReference>
<feature type="domain" description="Alpha-2-macroglobulin" evidence="9">
    <location>
        <begin position="78"/>
        <end position="169"/>
    </location>
</feature>
<feature type="region of interest" description="Disordered" evidence="8">
    <location>
        <begin position="1"/>
        <end position="21"/>
    </location>
</feature>
<evidence type="ECO:0000313" key="12">
    <source>
        <dbReference type="Proteomes" id="UP001519460"/>
    </source>
</evidence>
<keyword evidence="2" id="KW-0646">Protease inhibitor</keyword>
<keyword evidence="3" id="KW-0732">Signal</keyword>
<dbReference type="InterPro" id="IPR047565">
    <property type="entry name" value="Alpha-macroglob_thiol-ester_cl"/>
</dbReference>
<name>A0ABD0KZK6_9CAEN</name>
<dbReference type="Pfam" id="PF07678">
    <property type="entry name" value="TED_complement"/>
    <property type="match status" value="1"/>
</dbReference>
<dbReference type="Gene3D" id="2.60.40.10">
    <property type="entry name" value="Immunoglobulins"/>
    <property type="match status" value="1"/>
</dbReference>
<feature type="non-terminal residue" evidence="11">
    <location>
        <position position="789"/>
    </location>
</feature>
<evidence type="ECO:0000259" key="10">
    <source>
        <dbReference type="SMART" id="SM01361"/>
    </source>
</evidence>
<keyword evidence="5" id="KW-0882">Thioester bond</keyword>
<dbReference type="Pfam" id="PF07677">
    <property type="entry name" value="A2M_recep"/>
    <property type="match status" value="1"/>
</dbReference>
<evidence type="ECO:0000313" key="11">
    <source>
        <dbReference type="EMBL" id="KAK7492650.1"/>
    </source>
</evidence>
<dbReference type="AlphaFoldDB" id="A0ABD0KZK6"/>
<keyword evidence="6" id="KW-1015">Disulfide bond</keyword>
<reference evidence="11 12" key="1">
    <citation type="journal article" date="2023" name="Sci. Data">
        <title>Genome assembly of the Korean intertidal mud-creeper Batillaria attramentaria.</title>
        <authorList>
            <person name="Patra A.K."/>
            <person name="Ho P.T."/>
            <person name="Jun S."/>
            <person name="Lee S.J."/>
            <person name="Kim Y."/>
            <person name="Won Y.J."/>
        </authorList>
    </citation>
    <scope>NUCLEOTIDE SEQUENCE [LARGE SCALE GENOMIC DNA]</scope>
    <source>
        <strain evidence="11">Wonlab-2016</strain>
    </source>
</reference>
<evidence type="ECO:0000256" key="4">
    <source>
        <dbReference type="ARBA" id="ARBA00022900"/>
    </source>
</evidence>
<dbReference type="GO" id="GO:0004867">
    <property type="term" value="F:serine-type endopeptidase inhibitor activity"/>
    <property type="evidence" value="ECO:0007669"/>
    <property type="project" value="UniProtKB-KW"/>
</dbReference>
<dbReference type="SUPFAM" id="SSF48239">
    <property type="entry name" value="Terpenoid cyclases/Protein prenyltransferases"/>
    <property type="match status" value="1"/>
</dbReference>
<comment type="similarity">
    <text evidence="1">Belongs to the protease inhibitor I39 (alpha-2-macroglobulin) family.</text>
</comment>
<dbReference type="Proteomes" id="UP001519460">
    <property type="component" value="Unassembled WGS sequence"/>
</dbReference>
<dbReference type="SMART" id="SM01419">
    <property type="entry name" value="Thiol-ester_cl"/>
    <property type="match status" value="1"/>
</dbReference>
<evidence type="ECO:0000256" key="5">
    <source>
        <dbReference type="ARBA" id="ARBA00022966"/>
    </source>
</evidence>
<dbReference type="Gene3D" id="1.50.10.20">
    <property type="match status" value="1"/>
</dbReference>
<dbReference type="PANTHER" id="PTHR11412:SF136">
    <property type="entry name" value="CD109 ANTIGEN"/>
    <property type="match status" value="1"/>
</dbReference>
<dbReference type="CDD" id="cd02897">
    <property type="entry name" value="A2M_2"/>
    <property type="match status" value="1"/>
</dbReference>
<sequence>MTGAMYPLDPDIPQSGQGRDLQEVEHVRNVFPETWLWTNASAGVQQPQPQQPPQQPQTDTQQEELQEVEHVRNVFPETWLWTNASTGADGTATVTTTVPDTITSWVASAFAVSSSTGLGVSPDTAKLRVFRPFFVSLNLPYSVVRGEQVVLQAIVFNYMQQDQDVRVTMAQSQDFYNLIVNNGQEDLRHEDIAINVHVPAGEGKSVYFPIVPATLGNIELVVSAQSTQAADAVRRNLLVEAEGVPKEYSVAVLVDLKNTTSFSRDVTLTLPPNVVAGSERARVTAIGDLMGPSVSGLDKLLRMPTGCGEQNMIGMAPDVFVASYLSATNQLTSDIEEKALGYMESGYQRELTYQHKDGSFSAFGDRDDSGSMWLTAFVVKTFHQAKSYIFIDDQVIARAIDWMLAKQSADGSFGEPGRVIHKDMQGGSATGPGLTAFVLIALLENNDLQGGISQRVTAAETKAIAYLKQELPTVTDDYILAIVSYALTLAQDSAAQSAFANLEGHAIVEGGLKHWHAATTQTTSQGHYWRRPSGAPARDVELTSYALLTYAAGNNFMGGLDVMKWVASQRNPNGGYSSTQDTILALQGLSEFARLAYSNNFNIDITVTADSFSKQFSVSQANALVLQSAEMPSIPQTVSVTATGSGIALVEIGVFFNVEAEVEEPTFEVTNKLLKDSINLLQIETCSKWLAAGSSGMAVQEVGVPSGFEVDPESLDGPATLKRTERENRKFVLYFDEIGSTPTCVRMEMVRSGLVAKSKPVAVRVYDYYEPDNQVTSFYESAVLKSSTV</sequence>
<dbReference type="InterPro" id="IPR009048">
    <property type="entry name" value="A-macroglobulin_rcpt-bd"/>
</dbReference>
<dbReference type="Gene3D" id="2.20.130.20">
    <property type="match status" value="1"/>
</dbReference>